<gene>
    <name evidence="2" type="ORF">MCOR33_004982</name>
</gene>
<keyword evidence="3" id="KW-1185">Reference proteome</keyword>
<reference evidence="2" key="1">
    <citation type="submission" date="2021-01" db="EMBL/GenBank/DDBJ databases">
        <title>Deciphering the adaptive evolutionary patterns associated with biogeogrpahic diversity in the finger millet blast pathogen Magnaporthe oryzae in Eastern Africa.</title>
        <authorList>
            <person name="Onyema G."/>
            <person name="Shittu T.A."/>
            <person name="Dodsworth S."/>
            <person name="Devilliers S."/>
            <person name="Muthumeenakshi S."/>
            <person name="Sreenivasaprasad S."/>
        </authorList>
    </citation>
    <scope>NUCLEOTIDE SEQUENCE</scope>
    <source>
        <strain evidence="2">D15/s37</strain>
    </source>
</reference>
<sequence length="308" mass="35193">MEGDPPFIPNYTYEPQWRWQWWKFNLDPEILFTDLADKYNSVPCRIQCREAFHADVSSIIHQAENIDEFHRELALRRDARLKEIQGAWYNGTAIATYQPAIWEEKLDLFRAFLRLKSDMSFDNIVQFLHAHIPEKRRDSSLRMGTLDPASPFRRSALPAIPEQNPNGDQQPTLGPRQSPQPDRNPSQTPNPGDGAESDGLLVEVLQSKEELGKGKKRHEGHDKRRNQNTTKANKLHAAGPVESLRSKRKSELGTTLTTNAGVRRGRRPTSGQNQQKKTRPRKALESTRTSRRIAGLSPEPDTFHGKHV</sequence>
<proteinExistence type="predicted"/>
<evidence type="ECO:0000313" key="3">
    <source>
        <dbReference type="Proteomes" id="UP001059893"/>
    </source>
</evidence>
<dbReference type="EMBL" id="JABSND010000077">
    <property type="protein sequence ID" value="KAI6299035.1"/>
    <property type="molecule type" value="Genomic_DNA"/>
</dbReference>
<feature type="region of interest" description="Disordered" evidence="1">
    <location>
        <begin position="136"/>
        <end position="197"/>
    </location>
</feature>
<organism evidence="2 3">
    <name type="scientific">Pyricularia grisea</name>
    <name type="common">Crabgrass-specific blast fungus</name>
    <name type="synonym">Magnaporthe grisea</name>
    <dbReference type="NCBI Taxonomy" id="148305"/>
    <lineage>
        <taxon>Eukaryota</taxon>
        <taxon>Fungi</taxon>
        <taxon>Dikarya</taxon>
        <taxon>Ascomycota</taxon>
        <taxon>Pezizomycotina</taxon>
        <taxon>Sordariomycetes</taxon>
        <taxon>Sordariomycetidae</taxon>
        <taxon>Magnaporthales</taxon>
        <taxon>Pyriculariaceae</taxon>
        <taxon>Pyricularia</taxon>
    </lineage>
</organism>
<dbReference type="Proteomes" id="UP001059893">
    <property type="component" value="Unassembled WGS sequence"/>
</dbReference>
<feature type="compositionally biased region" description="Polar residues" evidence="1">
    <location>
        <begin position="163"/>
        <end position="190"/>
    </location>
</feature>
<evidence type="ECO:0000313" key="2">
    <source>
        <dbReference type="EMBL" id="KAI6299035.1"/>
    </source>
</evidence>
<accession>A0ABQ8NM61</accession>
<comment type="caution">
    <text evidence="2">The sequence shown here is derived from an EMBL/GenBank/DDBJ whole genome shotgun (WGS) entry which is preliminary data.</text>
</comment>
<evidence type="ECO:0000256" key="1">
    <source>
        <dbReference type="SAM" id="MobiDB-lite"/>
    </source>
</evidence>
<name>A0ABQ8NM61_PYRGI</name>
<protein>
    <submittedName>
        <fullName evidence="2">Uncharacterized protein</fullName>
    </submittedName>
</protein>
<feature type="region of interest" description="Disordered" evidence="1">
    <location>
        <begin position="209"/>
        <end position="308"/>
    </location>
</feature>
<feature type="compositionally biased region" description="Basic residues" evidence="1">
    <location>
        <begin position="214"/>
        <end position="226"/>
    </location>
</feature>